<dbReference type="AlphaFoldDB" id="A0A0P0Y3Q7"/>
<evidence type="ECO:0000313" key="2">
    <source>
        <dbReference type="Proteomes" id="UP000059680"/>
    </source>
</evidence>
<proteinExistence type="predicted"/>
<reference evidence="1 2" key="2">
    <citation type="journal article" date="2013" name="Plant Cell Physiol.">
        <title>Rice Annotation Project Database (RAP-DB): an integrative and interactive database for rice genomics.</title>
        <authorList>
            <person name="Sakai H."/>
            <person name="Lee S.S."/>
            <person name="Tanaka T."/>
            <person name="Numa H."/>
            <person name="Kim J."/>
            <person name="Kawahara Y."/>
            <person name="Wakimoto H."/>
            <person name="Yang C.C."/>
            <person name="Iwamoto M."/>
            <person name="Abe T."/>
            <person name="Yamada Y."/>
            <person name="Muto A."/>
            <person name="Inokuchi H."/>
            <person name="Ikemura T."/>
            <person name="Matsumoto T."/>
            <person name="Sasaki T."/>
            <person name="Itoh T."/>
        </authorList>
    </citation>
    <scope>NUCLEOTIDE SEQUENCE [LARGE SCALE GENOMIC DNA]</scope>
    <source>
        <strain evidence="2">cv. Nipponbare</strain>
    </source>
</reference>
<dbReference type="PaxDb" id="39947-A0A0P0Y3Q7"/>
<dbReference type="InParanoid" id="A0A0P0Y3Q7"/>
<name>A0A0P0Y3Q7_ORYSJ</name>
<dbReference type="Proteomes" id="UP000059680">
    <property type="component" value="Chromosome 11"/>
</dbReference>
<keyword evidence="2" id="KW-1185">Reference proteome</keyword>
<accession>A0A0P0Y3Q7</accession>
<organism evidence="1 2">
    <name type="scientific">Oryza sativa subsp. japonica</name>
    <name type="common">Rice</name>
    <dbReference type="NCBI Taxonomy" id="39947"/>
    <lineage>
        <taxon>Eukaryota</taxon>
        <taxon>Viridiplantae</taxon>
        <taxon>Streptophyta</taxon>
        <taxon>Embryophyta</taxon>
        <taxon>Tracheophyta</taxon>
        <taxon>Spermatophyta</taxon>
        <taxon>Magnoliopsida</taxon>
        <taxon>Liliopsida</taxon>
        <taxon>Poales</taxon>
        <taxon>Poaceae</taxon>
        <taxon>BOP clade</taxon>
        <taxon>Oryzoideae</taxon>
        <taxon>Oryzeae</taxon>
        <taxon>Oryzinae</taxon>
        <taxon>Oryza</taxon>
        <taxon>Oryza sativa</taxon>
    </lineage>
</organism>
<reference evidence="1 2" key="3">
    <citation type="journal article" date="2013" name="Rice">
        <title>Improvement of the Oryza sativa Nipponbare reference genome using next generation sequence and optical map data.</title>
        <authorList>
            <person name="Kawahara Y."/>
            <person name="de la Bastide M."/>
            <person name="Hamilton J.P."/>
            <person name="Kanamori H."/>
            <person name="McCombie W.R."/>
            <person name="Ouyang S."/>
            <person name="Schwartz D.C."/>
            <person name="Tanaka T."/>
            <person name="Wu J."/>
            <person name="Zhou S."/>
            <person name="Childs K.L."/>
            <person name="Davidson R.M."/>
            <person name="Lin H."/>
            <person name="Quesada-Ocampo L."/>
            <person name="Vaillancourt B."/>
            <person name="Sakai H."/>
            <person name="Lee S.S."/>
            <person name="Kim J."/>
            <person name="Numa H."/>
            <person name="Itoh T."/>
            <person name="Buell C.R."/>
            <person name="Matsumoto T."/>
        </authorList>
    </citation>
    <scope>NUCLEOTIDE SEQUENCE [LARGE SCALE GENOMIC DNA]</scope>
    <source>
        <strain evidence="2">cv. Nipponbare</strain>
    </source>
</reference>
<gene>
    <name evidence="1" type="ordered locus">Os11g0574950</name>
    <name evidence="1" type="ORF">OSNPB_110574950</name>
</gene>
<dbReference type="EMBL" id="AP014967">
    <property type="protein sequence ID" value="BAT14560.1"/>
    <property type="molecule type" value="Genomic_DNA"/>
</dbReference>
<reference evidence="2" key="1">
    <citation type="journal article" date="2005" name="Nature">
        <title>The map-based sequence of the rice genome.</title>
        <authorList>
            <consortium name="International rice genome sequencing project (IRGSP)"/>
            <person name="Matsumoto T."/>
            <person name="Wu J."/>
            <person name="Kanamori H."/>
            <person name="Katayose Y."/>
            <person name="Fujisawa M."/>
            <person name="Namiki N."/>
            <person name="Mizuno H."/>
            <person name="Yamamoto K."/>
            <person name="Antonio B.A."/>
            <person name="Baba T."/>
            <person name="Sakata K."/>
            <person name="Nagamura Y."/>
            <person name="Aoki H."/>
            <person name="Arikawa K."/>
            <person name="Arita K."/>
            <person name="Bito T."/>
            <person name="Chiden Y."/>
            <person name="Fujitsuka N."/>
            <person name="Fukunaka R."/>
            <person name="Hamada M."/>
            <person name="Harada C."/>
            <person name="Hayashi A."/>
            <person name="Hijishita S."/>
            <person name="Honda M."/>
            <person name="Hosokawa S."/>
            <person name="Ichikawa Y."/>
            <person name="Idonuma A."/>
            <person name="Iijima M."/>
            <person name="Ikeda M."/>
            <person name="Ikeno M."/>
            <person name="Ito K."/>
            <person name="Ito S."/>
            <person name="Ito T."/>
            <person name="Ito Y."/>
            <person name="Ito Y."/>
            <person name="Iwabuchi A."/>
            <person name="Kamiya K."/>
            <person name="Karasawa W."/>
            <person name="Kurita K."/>
            <person name="Katagiri S."/>
            <person name="Kikuta A."/>
            <person name="Kobayashi H."/>
            <person name="Kobayashi N."/>
            <person name="Machita K."/>
            <person name="Maehara T."/>
            <person name="Masukawa M."/>
            <person name="Mizubayashi T."/>
            <person name="Mukai Y."/>
            <person name="Nagasaki H."/>
            <person name="Nagata Y."/>
            <person name="Naito S."/>
            <person name="Nakashima M."/>
            <person name="Nakama Y."/>
            <person name="Nakamichi Y."/>
            <person name="Nakamura M."/>
            <person name="Meguro A."/>
            <person name="Negishi M."/>
            <person name="Ohta I."/>
            <person name="Ohta T."/>
            <person name="Okamoto M."/>
            <person name="Ono N."/>
            <person name="Saji S."/>
            <person name="Sakaguchi M."/>
            <person name="Sakai K."/>
            <person name="Shibata M."/>
            <person name="Shimokawa T."/>
            <person name="Song J."/>
            <person name="Takazaki Y."/>
            <person name="Terasawa K."/>
            <person name="Tsugane M."/>
            <person name="Tsuji K."/>
            <person name="Ueda S."/>
            <person name="Waki K."/>
            <person name="Yamagata H."/>
            <person name="Yamamoto M."/>
            <person name="Yamamoto S."/>
            <person name="Yamane H."/>
            <person name="Yoshiki S."/>
            <person name="Yoshihara R."/>
            <person name="Yukawa K."/>
            <person name="Zhong H."/>
            <person name="Yano M."/>
            <person name="Yuan Q."/>
            <person name="Ouyang S."/>
            <person name="Liu J."/>
            <person name="Jones K.M."/>
            <person name="Gansberger K."/>
            <person name="Moffat K."/>
            <person name="Hill J."/>
            <person name="Bera J."/>
            <person name="Fadrosh D."/>
            <person name="Jin S."/>
            <person name="Johri S."/>
            <person name="Kim M."/>
            <person name="Overton L."/>
            <person name="Reardon M."/>
            <person name="Tsitrin T."/>
            <person name="Vuong H."/>
            <person name="Weaver B."/>
            <person name="Ciecko A."/>
            <person name="Tallon L."/>
            <person name="Jackson J."/>
            <person name="Pai G."/>
            <person name="Aken S.V."/>
            <person name="Utterback T."/>
            <person name="Reidmuller S."/>
            <person name="Feldblyum T."/>
            <person name="Hsiao J."/>
            <person name="Zismann V."/>
            <person name="Iobst S."/>
            <person name="de Vazeille A.R."/>
            <person name="Buell C.R."/>
            <person name="Ying K."/>
            <person name="Li Y."/>
            <person name="Lu T."/>
            <person name="Huang Y."/>
            <person name="Zhao Q."/>
            <person name="Feng Q."/>
            <person name="Zhang L."/>
            <person name="Zhu J."/>
            <person name="Weng Q."/>
            <person name="Mu J."/>
            <person name="Lu Y."/>
            <person name="Fan D."/>
            <person name="Liu Y."/>
            <person name="Guan J."/>
            <person name="Zhang Y."/>
            <person name="Yu S."/>
            <person name="Liu X."/>
            <person name="Zhang Y."/>
            <person name="Hong G."/>
            <person name="Han B."/>
            <person name="Choisne N."/>
            <person name="Demange N."/>
            <person name="Orjeda G."/>
            <person name="Samain S."/>
            <person name="Cattolico L."/>
            <person name="Pelletier E."/>
            <person name="Couloux A."/>
            <person name="Segurens B."/>
            <person name="Wincker P."/>
            <person name="D'Hont A."/>
            <person name="Scarpelli C."/>
            <person name="Weissenbach J."/>
            <person name="Salanoubat M."/>
            <person name="Quetier F."/>
            <person name="Yu Y."/>
            <person name="Kim H.R."/>
            <person name="Rambo T."/>
            <person name="Currie J."/>
            <person name="Collura K."/>
            <person name="Luo M."/>
            <person name="Yang T."/>
            <person name="Ammiraju J.S.S."/>
            <person name="Engler F."/>
            <person name="Soderlund C."/>
            <person name="Wing R.A."/>
            <person name="Palmer L.E."/>
            <person name="de la Bastide M."/>
            <person name="Spiegel L."/>
            <person name="Nascimento L."/>
            <person name="Zutavern T."/>
            <person name="O'Shaughnessy A."/>
            <person name="Dike S."/>
            <person name="Dedhia N."/>
            <person name="Preston R."/>
            <person name="Balija V."/>
            <person name="McCombie W.R."/>
            <person name="Chow T."/>
            <person name="Chen H."/>
            <person name="Chung M."/>
            <person name="Chen C."/>
            <person name="Shaw J."/>
            <person name="Wu H."/>
            <person name="Hsiao K."/>
            <person name="Chao Y."/>
            <person name="Chu M."/>
            <person name="Cheng C."/>
            <person name="Hour A."/>
            <person name="Lee P."/>
            <person name="Lin S."/>
            <person name="Lin Y."/>
            <person name="Liou J."/>
            <person name="Liu S."/>
            <person name="Hsing Y."/>
            <person name="Raghuvanshi S."/>
            <person name="Mohanty A."/>
            <person name="Bharti A.K."/>
            <person name="Gaur A."/>
            <person name="Gupta V."/>
            <person name="Kumar D."/>
            <person name="Ravi V."/>
            <person name="Vij S."/>
            <person name="Kapur A."/>
            <person name="Khurana P."/>
            <person name="Khurana P."/>
            <person name="Khurana J.P."/>
            <person name="Tyagi A.K."/>
            <person name="Gaikwad K."/>
            <person name="Singh A."/>
            <person name="Dalal V."/>
            <person name="Srivastava S."/>
            <person name="Dixit A."/>
            <person name="Pal A.K."/>
            <person name="Ghazi I.A."/>
            <person name="Yadav M."/>
            <person name="Pandit A."/>
            <person name="Bhargava A."/>
            <person name="Sureshbabu K."/>
            <person name="Batra K."/>
            <person name="Sharma T.R."/>
            <person name="Mohapatra T."/>
            <person name="Singh N.K."/>
            <person name="Messing J."/>
            <person name="Nelson A.B."/>
            <person name="Fuks G."/>
            <person name="Kavchok S."/>
            <person name="Keizer G."/>
            <person name="Linton E."/>
            <person name="Llaca V."/>
            <person name="Song R."/>
            <person name="Tanyolac B."/>
            <person name="Young S."/>
            <person name="Ho-Il K."/>
            <person name="Hahn J.H."/>
            <person name="Sangsakoo G."/>
            <person name="Vanavichit A."/>
            <person name="de Mattos Luiz.A.T."/>
            <person name="Zimmer P.D."/>
            <person name="Malone G."/>
            <person name="Dellagostin O."/>
            <person name="de Oliveira A.C."/>
            <person name="Bevan M."/>
            <person name="Bancroft I."/>
            <person name="Minx P."/>
            <person name="Cordum H."/>
            <person name="Wilson R."/>
            <person name="Cheng Z."/>
            <person name="Jin W."/>
            <person name="Jiang J."/>
            <person name="Leong S.A."/>
            <person name="Iwama H."/>
            <person name="Gojobori T."/>
            <person name="Itoh T."/>
            <person name="Niimura Y."/>
            <person name="Fujii Y."/>
            <person name="Habara T."/>
            <person name="Sakai H."/>
            <person name="Sato Y."/>
            <person name="Wilson G."/>
            <person name="Kumar K."/>
            <person name="McCouch S."/>
            <person name="Juretic N."/>
            <person name="Hoen D."/>
            <person name="Wright S."/>
            <person name="Bruskiewich R."/>
            <person name="Bureau T."/>
            <person name="Miyao A."/>
            <person name="Hirochika H."/>
            <person name="Nishikawa T."/>
            <person name="Kadowaki K."/>
            <person name="Sugiura M."/>
            <person name="Burr B."/>
            <person name="Sasaki T."/>
        </authorList>
    </citation>
    <scope>NUCLEOTIDE SEQUENCE [LARGE SCALE GENOMIC DNA]</scope>
    <source>
        <strain evidence="2">cv. Nipponbare</strain>
    </source>
</reference>
<evidence type="ECO:0000313" key="1">
    <source>
        <dbReference type="EMBL" id="BAT14560.1"/>
    </source>
</evidence>
<protein>
    <submittedName>
        <fullName evidence="1">Os11g0574950 protein</fullName>
    </submittedName>
</protein>
<sequence>MTRRRRGIAWHGVALASPRRSAAASEEGDRAACRRAAQVQRVPHRPGWLPRSVAGRDARRTAHHVVRHRRRKRVQLVRRRGRARLQRQCRVRLRCVAAGHRVERRHDDHLRSTCGAKTQRHLHVLLDCKRSEIDREALTDRWSMAMGAVTSFWRSFISDSESSGAELLSCSCGFEPALSASSPACRG</sequence>